<gene>
    <name evidence="2" type="ORF">LA374_19960</name>
</gene>
<keyword evidence="3" id="KW-1185">Reference proteome</keyword>
<organism evidence="2 3">
    <name type="scientific">Aeromonas schubertii</name>
    <dbReference type="NCBI Taxonomy" id="652"/>
    <lineage>
        <taxon>Bacteria</taxon>
        <taxon>Pseudomonadati</taxon>
        <taxon>Pseudomonadota</taxon>
        <taxon>Gammaproteobacteria</taxon>
        <taxon>Aeromonadales</taxon>
        <taxon>Aeromonadaceae</taxon>
        <taxon>Aeromonas</taxon>
    </lineage>
</organism>
<protein>
    <recommendedName>
        <fullName evidence="4">Transposase</fullName>
    </recommendedName>
</protein>
<evidence type="ECO:0000256" key="1">
    <source>
        <dbReference type="SAM" id="MobiDB-lite"/>
    </source>
</evidence>
<evidence type="ECO:0000313" key="3">
    <source>
        <dbReference type="Proteomes" id="UP000774958"/>
    </source>
</evidence>
<name>A0ABS7VHM7_9GAMM</name>
<feature type="region of interest" description="Disordered" evidence="1">
    <location>
        <begin position="255"/>
        <end position="275"/>
    </location>
</feature>
<proteinExistence type="predicted"/>
<evidence type="ECO:0008006" key="4">
    <source>
        <dbReference type="Google" id="ProtNLM"/>
    </source>
</evidence>
<evidence type="ECO:0000313" key="2">
    <source>
        <dbReference type="EMBL" id="MBZ6068463.1"/>
    </source>
</evidence>
<dbReference type="RefSeq" id="WP_224163750.1">
    <property type="nucleotide sequence ID" value="NZ_JAIRBT010000046.1"/>
</dbReference>
<feature type="compositionally biased region" description="Basic and acidic residues" evidence="1">
    <location>
        <begin position="265"/>
        <end position="275"/>
    </location>
</feature>
<comment type="caution">
    <text evidence="2">The sequence shown here is derived from an EMBL/GenBank/DDBJ whole genome shotgun (WGS) entry which is preliminary data.</text>
</comment>
<dbReference type="Proteomes" id="UP000774958">
    <property type="component" value="Unassembled WGS sequence"/>
</dbReference>
<sequence>MPEFLLGVLATEYEERLNDLRVLSAHAEWAQSKAWLASTDILLKDYSVDERNEKIHLYIFWKPVHNVDDIAYIEYVTTFGRHKKDFPERIWEYSNIAALYYVWSQKLKKTLSDEACKALLGAIRVLMKLIGLLEALDIAHIQEIREKKKMMAREKGGKVKNERYDTVKQEIVRLLQGEGPGKYETKQKAAESISEAVWHFSEHLTAEINAENQKLPTYQQTRKAPGLVKDNLIRQILDWSRKDEDVSAAFNRVVQPRKGRRSTKTKVERSDDVSE</sequence>
<feature type="compositionally biased region" description="Basic residues" evidence="1">
    <location>
        <begin position="255"/>
        <end position="264"/>
    </location>
</feature>
<accession>A0ABS7VHM7</accession>
<reference evidence="2 3" key="1">
    <citation type="submission" date="2021-09" db="EMBL/GenBank/DDBJ databases">
        <title>Aeromonas schubertii isolated from Asian sea bass.</title>
        <authorList>
            <person name="Pinpimai K."/>
        </authorList>
    </citation>
    <scope>NUCLEOTIDE SEQUENCE [LARGE SCALE GENOMIC DNA]</scope>
    <source>
        <strain evidence="2 3">CHULA2021a</strain>
    </source>
</reference>
<dbReference type="EMBL" id="JAIRBT010000046">
    <property type="protein sequence ID" value="MBZ6068463.1"/>
    <property type="molecule type" value="Genomic_DNA"/>
</dbReference>